<evidence type="ECO:0000256" key="5">
    <source>
        <dbReference type="ARBA" id="ARBA00022989"/>
    </source>
</evidence>
<comment type="caution">
    <text evidence="11">The sequence shown here is derived from an EMBL/GenBank/DDBJ whole genome shotgun (WGS) entry which is preliminary data.</text>
</comment>
<dbReference type="GO" id="GO:0005509">
    <property type="term" value="F:calcium ion binding"/>
    <property type="evidence" value="ECO:0007669"/>
    <property type="project" value="InterPro"/>
</dbReference>
<dbReference type="GO" id="GO:0004252">
    <property type="term" value="F:serine-type endopeptidase activity"/>
    <property type="evidence" value="ECO:0007669"/>
    <property type="project" value="UniProtKB-UniRule"/>
</dbReference>
<dbReference type="Gene3D" id="1.20.1540.10">
    <property type="entry name" value="Rhomboid-like"/>
    <property type="match status" value="1"/>
</dbReference>
<keyword evidence="6 9" id="KW-0472">Membrane</keyword>
<dbReference type="EMBL" id="CAKOFQ010006852">
    <property type="protein sequence ID" value="CAH1977001.1"/>
    <property type="molecule type" value="Genomic_DNA"/>
</dbReference>
<feature type="transmembrane region" description="Helical" evidence="9">
    <location>
        <begin position="290"/>
        <end position="310"/>
    </location>
</feature>
<evidence type="ECO:0000256" key="2">
    <source>
        <dbReference type="ARBA" id="ARBA00009045"/>
    </source>
</evidence>
<dbReference type="InterPro" id="IPR011992">
    <property type="entry name" value="EF-hand-dom_pair"/>
</dbReference>
<accession>A0A9P0PEQ1</accession>
<keyword evidence="4" id="KW-0106">Calcium</keyword>
<comment type="subcellular location">
    <subcellularLocation>
        <location evidence="1">Membrane</location>
        <topology evidence="1">Multi-pass membrane protein</topology>
    </subcellularLocation>
</comment>
<evidence type="ECO:0000256" key="9">
    <source>
        <dbReference type="SAM" id="Phobius"/>
    </source>
</evidence>
<proteinExistence type="inferred from homology"/>
<dbReference type="Gene3D" id="1.10.238.10">
    <property type="entry name" value="EF-hand"/>
    <property type="match status" value="1"/>
</dbReference>
<dbReference type="Pfam" id="PF13499">
    <property type="entry name" value="EF-hand_7"/>
    <property type="match status" value="1"/>
</dbReference>
<name>A0A9P0PEQ1_ACAOB</name>
<evidence type="ECO:0000313" key="12">
    <source>
        <dbReference type="Proteomes" id="UP001152888"/>
    </source>
</evidence>
<feature type="transmembrane region" description="Helical" evidence="9">
    <location>
        <begin position="263"/>
        <end position="284"/>
    </location>
</feature>
<evidence type="ECO:0000256" key="6">
    <source>
        <dbReference type="ARBA" id="ARBA00023136"/>
    </source>
</evidence>
<feature type="transmembrane region" description="Helical" evidence="9">
    <location>
        <begin position="204"/>
        <end position="225"/>
    </location>
</feature>
<dbReference type="InterPro" id="IPR051739">
    <property type="entry name" value="Rhomboid_IM_Serine_Proteases"/>
</dbReference>
<feature type="active site" evidence="8">
    <location>
        <position position="295"/>
    </location>
</feature>
<evidence type="ECO:0000256" key="3">
    <source>
        <dbReference type="ARBA" id="ARBA00022692"/>
    </source>
</evidence>
<dbReference type="PANTHER" id="PTHR45840">
    <property type="entry name" value="RHOMBOID-RELATED PROTEIN"/>
    <property type="match status" value="1"/>
</dbReference>
<keyword evidence="3 9" id="KW-0812">Transmembrane</keyword>
<evidence type="ECO:0000256" key="1">
    <source>
        <dbReference type="ARBA" id="ARBA00004141"/>
    </source>
</evidence>
<dbReference type="Pfam" id="PF01694">
    <property type="entry name" value="Rhomboid"/>
    <property type="match status" value="1"/>
</dbReference>
<evidence type="ECO:0000313" key="11">
    <source>
        <dbReference type="EMBL" id="CAH1977001.1"/>
    </source>
</evidence>
<dbReference type="InterPro" id="IPR035952">
    <property type="entry name" value="Rhomboid-like_sf"/>
</dbReference>
<evidence type="ECO:0000256" key="8">
    <source>
        <dbReference type="PIRSR" id="PIRSR037470-50"/>
    </source>
</evidence>
<dbReference type="InterPro" id="IPR018247">
    <property type="entry name" value="EF_Hand_1_Ca_BS"/>
</dbReference>
<dbReference type="PIRSF" id="PIRSF037470">
    <property type="entry name" value="Rhomboid"/>
    <property type="match status" value="1"/>
</dbReference>
<dbReference type="PROSITE" id="PS50222">
    <property type="entry name" value="EF_HAND_2"/>
    <property type="match status" value="1"/>
</dbReference>
<sequence length="354" mass="40585">MSGLTEIPLKSDYLRSIFNKCDTDNDGYITVKELYDLIESREYEEDIPPRVVQRIHENHDQNMDKKLDYKEFFDMVNNPNLQHIFGHYINRYIHWIIPRRHPQTTTVTDGIYEEEYTCMPPAVGMIIFSLIEIIFFCIDEATEFKSTNTASGPMATLFIYEPTRRREIWRYVTYMLVHVGPFHLVVNLLVQLMLGVPLEMVHKWWRVLVVYLAGVLAGSLGTSVIDPTVKLAGASGGVYSLVTAHIASIIMNWKEMTKPALQLLVFVIVAASDVGTAIYNRYVLDINEHVGYAAHFAGAVAGLLVGINVLRNLSITRTERIIWWCSIVTYSVLMGVCIVWNLAWKGYFPKEVYY</sequence>
<evidence type="ECO:0000256" key="7">
    <source>
        <dbReference type="PIRNR" id="PIRNR037470"/>
    </source>
</evidence>
<organism evidence="11 12">
    <name type="scientific">Acanthoscelides obtectus</name>
    <name type="common">Bean weevil</name>
    <name type="synonym">Bruchus obtectus</name>
    <dbReference type="NCBI Taxonomy" id="200917"/>
    <lineage>
        <taxon>Eukaryota</taxon>
        <taxon>Metazoa</taxon>
        <taxon>Ecdysozoa</taxon>
        <taxon>Arthropoda</taxon>
        <taxon>Hexapoda</taxon>
        <taxon>Insecta</taxon>
        <taxon>Pterygota</taxon>
        <taxon>Neoptera</taxon>
        <taxon>Endopterygota</taxon>
        <taxon>Coleoptera</taxon>
        <taxon>Polyphaga</taxon>
        <taxon>Cucujiformia</taxon>
        <taxon>Chrysomeloidea</taxon>
        <taxon>Chrysomelidae</taxon>
        <taxon>Bruchinae</taxon>
        <taxon>Bruchini</taxon>
        <taxon>Acanthoscelides</taxon>
    </lineage>
</organism>
<dbReference type="GO" id="GO:0016020">
    <property type="term" value="C:membrane"/>
    <property type="evidence" value="ECO:0007669"/>
    <property type="project" value="UniProtKB-SubCell"/>
</dbReference>
<dbReference type="SMART" id="SM00054">
    <property type="entry name" value="EFh"/>
    <property type="match status" value="2"/>
</dbReference>
<feature type="transmembrane region" description="Helical" evidence="9">
    <location>
        <begin position="231"/>
        <end position="251"/>
    </location>
</feature>
<feature type="active site" description="Nucleophile" evidence="8">
    <location>
        <position position="235"/>
    </location>
</feature>
<reference evidence="11" key="1">
    <citation type="submission" date="2022-03" db="EMBL/GenBank/DDBJ databases">
        <authorList>
            <person name="Sayadi A."/>
        </authorList>
    </citation>
    <scope>NUCLEOTIDE SEQUENCE</scope>
</reference>
<dbReference type="SUPFAM" id="SSF144091">
    <property type="entry name" value="Rhomboid-like"/>
    <property type="match status" value="1"/>
</dbReference>
<evidence type="ECO:0000256" key="4">
    <source>
        <dbReference type="ARBA" id="ARBA00022837"/>
    </source>
</evidence>
<dbReference type="InterPro" id="IPR017213">
    <property type="entry name" value="Peptidase_S54_rhomboid_met"/>
</dbReference>
<dbReference type="SUPFAM" id="SSF47473">
    <property type="entry name" value="EF-hand"/>
    <property type="match status" value="1"/>
</dbReference>
<feature type="transmembrane region" description="Helical" evidence="9">
    <location>
        <begin position="171"/>
        <end position="192"/>
    </location>
</feature>
<protein>
    <recommendedName>
        <fullName evidence="10">EF-hand domain-containing protein</fullName>
    </recommendedName>
</protein>
<comment type="similarity">
    <text evidence="2 7">Belongs to the peptidase S54 family.</text>
</comment>
<gene>
    <name evidence="11" type="ORF">ACAOBT_LOCUS12410</name>
</gene>
<dbReference type="AlphaFoldDB" id="A0A9P0PEQ1"/>
<dbReference type="CDD" id="cd00051">
    <property type="entry name" value="EFh"/>
    <property type="match status" value="1"/>
</dbReference>
<dbReference type="PANTHER" id="PTHR45840:SF8">
    <property type="entry name" value="RHOMBOID PROTEASE"/>
    <property type="match status" value="1"/>
</dbReference>
<keyword evidence="12" id="KW-1185">Reference proteome</keyword>
<evidence type="ECO:0000259" key="10">
    <source>
        <dbReference type="PROSITE" id="PS50222"/>
    </source>
</evidence>
<dbReference type="InterPro" id="IPR002048">
    <property type="entry name" value="EF_hand_dom"/>
</dbReference>
<dbReference type="FunFam" id="1.20.1540.10:FF:000024">
    <property type="entry name" value="Blast:Protein rhomboid"/>
    <property type="match status" value="1"/>
</dbReference>
<feature type="transmembrane region" description="Helical" evidence="9">
    <location>
        <begin position="322"/>
        <end position="344"/>
    </location>
</feature>
<dbReference type="OrthoDB" id="418595at2759"/>
<dbReference type="InterPro" id="IPR022764">
    <property type="entry name" value="Peptidase_S54_rhomboid_dom"/>
</dbReference>
<feature type="domain" description="EF-hand" evidence="10">
    <location>
        <begin position="9"/>
        <end position="44"/>
    </location>
</feature>
<dbReference type="Proteomes" id="UP001152888">
    <property type="component" value="Unassembled WGS sequence"/>
</dbReference>
<keyword evidence="5 9" id="KW-1133">Transmembrane helix</keyword>
<dbReference type="PROSITE" id="PS00018">
    <property type="entry name" value="EF_HAND_1"/>
    <property type="match status" value="2"/>
</dbReference>